<evidence type="ECO:0000313" key="14">
    <source>
        <dbReference type="Proteomes" id="UP001596145"/>
    </source>
</evidence>
<evidence type="ECO:0000256" key="6">
    <source>
        <dbReference type="PROSITE-ProRule" id="PRU00169"/>
    </source>
</evidence>
<dbReference type="InterPro" id="IPR052162">
    <property type="entry name" value="Sensor_kinase/Photoreceptor"/>
</dbReference>
<dbReference type="PANTHER" id="PTHR43304:SF1">
    <property type="entry name" value="PAC DOMAIN-CONTAINING PROTEIN"/>
    <property type="match status" value="1"/>
</dbReference>
<dbReference type="PROSITE" id="PS50109">
    <property type="entry name" value="HIS_KIN"/>
    <property type="match status" value="1"/>
</dbReference>
<dbReference type="EMBL" id="JBHSKV010000007">
    <property type="protein sequence ID" value="MFC5134146.1"/>
    <property type="molecule type" value="Genomic_DNA"/>
</dbReference>
<sequence length="758" mass="84784">MSTLSDTIRLLHVDDEPEFAETTAALLERENERFTVETAASASEGLDHVATNHVDCIVSDYDMPGLNGIEFLEAVREENPDVPFILFTGKGSEEVASDAISAGVTDYLQKGSAASQYAVLANRIRNAVEGFTAKRERRRHLDAIETAQEGISILDDGRFIYVNQAYADLYGYEPAEMIDEHWELIYPDGEVAAVREEVLPTVAETGTWHGETTGLRADGSTFVEDHTLARTEGGELVCTVRDVTEREEREKRLERTTARLELAVEGANLGVWDWDMRTDEVQYNEKWAEMIGHTVAEIEPHLDAWETRVHPDDLDDVEAALEAHIDGETPYYDCEHRMRTADGGWKWIRDIGTVVERDDAGEPVRAVGIHLDVTEQKERERELDRRTESLEELTTELEEQYRYFFEQAPVMAAVTRVEDGKPVVEDCNQLFAETLGYSKEDVLGRGLAEFYTAESRRELLREGGYERALNGEFLREDRELRTADGETVEVLLRAVPRHDARTNAVGTLAFYIDVSERKELEREKNRLEEFTSIVSHDLRNPLNVAAGRVDLARDECDSDHLENAADALERMEELIDDLLRLARSGDHVDGAVPIDLEAAVQNCWRNVETTDATLVAGIERTIRADRSRMSQLFENLFRNSVEHGSTSSRPQADDSVEHDSTSSRAEPGDGVEHGGTGVTVTVGELDDGFFVEDDGPGIPEDVREDVFEAGYSTSTEGTGFGLSIVRQVAEAHGWTIRVTDGSEGGARFEITDVEFVET</sequence>
<dbReference type="Gene3D" id="3.40.50.2300">
    <property type="match status" value="1"/>
</dbReference>
<dbReference type="InterPro" id="IPR003594">
    <property type="entry name" value="HATPase_dom"/>
</dbReference>
<evidence type="ECO:0000259" key="10">
    <source>
        <dbReference type="PROSITE" id="PS50110"/>
    </source>
</evidence>
<evidence type="ECO:0000313" key="13">
    <source>
        <dbReference type="EMBL" id="MFC5134146.1"/>
    </source>
</evidence>
<dbReference type="InterPro" id="IPR001610">
    <property type="entry name" value="PAC"/>
</dbReference>
<dbReference type="SUPFAM" id="SSF55785">
    <property type="entry name" value="PYP-like sensor domain (PAS domain)"/>
    <property type="match status" value="3"/>
</dbReference>
<dbReference type="AlphaFoldDB" id="A0ABD5QRG9"/>
<dbReference type="RefSeq" id="WP_122104419.1">
    <property type="nucleotide sequence ID" value="NZ_JBHSKV010000007.1"/>
</dbReference>
<feature type="coiled-coil region" evidence="7">
    <location>
        <begin position="551"/>
        <end position="584"/>
    </location>
</feature>
<dbReference type="InterPro" id="IPR005467">
    <property type="entry name" value="His_kinase_dom"/>
</dbReference>
<dbReference type="InterPro" id="IPR000700">
    <property type="entry name" value="PAS-assoc_C"/>
</dbReference>
<dbReference type="CDD" id="cd00075">
    <property type="entry name" value="HATPase"/>
    <property type="match status" value="1"/>
</dbReference>
<dbReference type="Pfam" id="PF08447">
    <property type="entry name" value="PAS_3"/>
    <property type="match status" value="1"/>
</dbReference>
<protein>
    <recommendedName>
        <fullName evidence="2">histidine kinase</fullName>
        <ecNumber evidence="2">2.7.13.3</ecNumber>
    </recommendedName>
</protein>
<dbReference type="InterPro" id="IPR000014">
    <property type="entry name" value="PAS"/>
</dbReference>
<dbReference type="InterPro" id="IPR013655">
    <property type="entry name" value="PAS_fold_3"/>
</dbReference>
<dbReference type="CDD" id="cd00082">
    <property type="entry name" value="HisKA"/>
    <property type="match status" value="1"/>
</dbReference>
<dbReference type="Pfam" id="PF00072">
    <property type="entry name" value="Response_reg"/>
    <property type="match status" value="1"/>
</dbReference>
<dbReference type="SMART" id="SM00086">
    <property type="entry name" value="PAC"/>
    <property type="match status" value="3"/>
</dbReference>
<dbReference type="PROSITE" id="PS50113">
    <property type="entry name" value="PAC"/>
    <property type="match status" value="2"/>
</dbReference>
<dbReference type="InterPro" id="IPR035965">
    <property type="entry name" value="PAS-like_dom_sf"/>
</dbReference>
<dbReference type="NCBIfam" id="TIGR00229">
    <property type="entry name" value="sensory_box"/>
    <property type="match status" value="3"/>
</dbReference>
<comment type="caution">
    <text evidence="13">The sequence shown here is derived from an EMBL/GenBank/DDBJ whole genome shotgun (WGS) entry which is preliminary data.</text>
</comment>
<evidence type="ECO:0000256" key="3">
    <source>
        <dbReference type="ARBA" id="ARBA00022553"/>
    </source>
</evidence>
<feature type="modified residue" description="4-aspartylphosphate" evidence="6">
    <location>
        <position position="60"/>
    </location>
</feature>
<dbReference type="Gene3D" id="3.30.450.20">
    <property type="entry name" value="PAS domain"/>
    <property type="match status" value="3"/>
</dbReference>
<feature type="domain" description="PAC" evidence="12">
    <location>
        <begin position="474"/>
        <end position="526"/>
    </location>
</feature>
<dbReference type="Pfam" id="PF08448">
    <property type="entry name" value="PAS_4"/>
    <property type="match status" value="1"/>
</dbReference>
<dbReference type="Pfam" id="PF02518">
    <property type="entry name" value="HATPase_c"/>
    <property type="match status" value="1"/>
</dbReference>
<dbReference type="SUPFAM" id="SSF55874">
    <property type="entry name" value="ATPase domain of HSP90 chaperone/DNA topoisomerase II/histidine kinase"/>
    <property type="match status" value="1"/>
</dbReference>
<feature type="coiled-coil region" evidence="7">
    <location>
        <begin position="373"/>
        <end position="400"/>
    </location>
</feature>
<dbReference type="PROSITE" id="PS50112">
    <property type="entry name" value="PAS"/>
    <property type="match status" value="3"/>
</dbReference>
<dbReference type="Pfam" id="PF00512">
    <property type="entry name" value="HisKA"/>
    <property type="match status" value="1"/>
</dbReference>
<dbReference type="SMART" id="SM00387">
    <property type="entry name" value="HATPase_c"/>
    <property type="match status" value="1"/>
</dbReference>
<dbReference type="InterPro" id="IPR003661">
    <property type="entry name" value="HisK_dim/P_dom"/>
</dbReference>
<dbReference type="SMART" id="SM00388">
    <property type="entry name" value="HisKA"/>
    <property type="match status" value="1"/>
</dbReference>
<keyword evidence="5" id="KW-0418">Kinase</keyword>
<dbReference type="InterPro" id="IPR004358">
    <property type="entry name" value="Sig_transdc_His_kin-like_C"/>
</dbReference>
<evidence type="ECO:0000256" key="2">
    <source>
        <dbReference type="ARBA" id="ARBA00012438"/>
    </source>
</evidence>
<feature type="domain" description="PAS" evidence="11">
    <location>
        <begin position="428"/>
        <end position="472"/>
    </location>
</feature>
<keyword evidence="7" id="KW-0175">Coiled coil</keyword>
<dbReference type="SUPFAM" id="SSF52172">
    <property type="entry name" value="CheY-like"/>
    <property type="match status" value="1"/>
</dbReference>
<dbReference type="SMART" id="SM00091">
    <property type="entry name" value="PAS"/>
    <property type="match status" value="3"/>
</dbReference>
<accession>A0ABD5QRG9</accession>
<dbReference type="SMART" id="SM00448">
    <property type="entry name" value="REC"/>
    <property type="match status" value="1"/>
</dbReference>
<evidence type="ECO:0000259" key="12">
    <source>
        <dbReference type="PROSITE" id="PS50113"/>
    </source>
</evidence>
<feature type="domain" description="PAC" evidence="12">
    <location>
        <begin position="332"/>
        <end position="385"/>
    </location>
</feature>
<evidence type="ECO:0000256" key="8">
    <source>
        <dbReference type="SAM" id="MobiDB-lite"/>
    </source>
</evidence>
<dbReference type="PRINTS" id="PR00344">
    <property type="entry name" value="BCTRLSENSOR"/>
</dbReference>
<gene>
    <name evidence="13" type="ORF">ACFPJA_05355</name>
</gene>
<evidence type="ECO:0000256" key="1">
    <source>
        <dbReference type="ARBA" id="ARBA00000085"/>
    </source>
</evidence>
<dbReference type="SUPFAM" id="SSF47384">
    <property type="entry name" value="Homodimeric domain of signal transducing histidine kinase"/>
    <property type="match status" value="1"/>
</dbReference>
<feature type="region of interest" description="Disordered" evidence="8">
    <location>
        <begin position="641"/>
        <end position="678"/>
    </location>
</feature>
<name>A0ABD5QRG9_9EURY</name>
<feature type="domain" description="PAS" evidence="11">
    <location>
        <begin position="156"/>
        <end position="188"/>
    </location>
</feature>
<dbReference type="Proteomes" id="UP001596145">
    <property type="component" value="Unassembled WGS sequence"/>
</dbReference>
<feature type="domain" description="Histidine kinase" evidence="9">
    <location>
        <begin position="533"/>
        <end position="751"/>
    </location>
</feature>
<dbReference type="PROSITE" id="PS50110">
    <property type="entry name" value="RESPONSE_REGULATORY"/>
    <property type="match status" value="1"/>
</dbReference>
<evidence type="ECO:0000259" key="11">
    <source>
        <dbReference type="PROSITE" id="PS50112"/>
    </source>
</evidence>
<dbReference type="CDD" id="cd00156">
    <property type="entry name" value="REC"/>
    <property type="match status" value="1"/>
</dbReference>
<dbReference type="Gene3D" id="3.30.565.10">
    <property type="entry name" value="Histidine kinase-like ATPase, C-terminal domain"/>
    <property type="match status" value="1"/>
</dbReference>
<keyword evidence="14" id="KW-1185">Reference proteome</keyword>
<dbReference type="InterPro" id="IPR013656">
    <property type="entry name" value="PAS_4"/>
</dbReference>
<dbReference type="InterPro" id="IPR036097">
    <property type="entry name" value="HisK_dim/P_sf"/>
</dbReference>
<dbReference type="GO" id="GO:0004673">
    <property type="term" value="F:protein histidine kinase activity"/>
    <property type="evidence" value="ECO:0007669"/>
    <property type="project" value="UniProtKB-EC"/>
</dbReference>
<dbReference type="Pfam" id="PF13426">
    <property type="entry name" value="PAS_9"/>
    <property type="match status" value="1"/>
</dbReference>
<organism evidence="13 14">
    <name type="scientific">Halorubrum glutamatedens</name>
    <dbReference type="NCBI Taxonomy" id="2707018"/>
    <lineage>
        <taxon>Archaea</taxon>
        <taxon>Methanobacteriati</taxon>
        <taxon>Methanobacteriota</taxon>
        <taxon>Stenosarchaea group</taxon>
        <taxon>Halobacteria</taxon>
        <taxon>Halobacteriales</taxon>
        <taxon>Haloferacaceae</taxon>
        <taxon>Halorubrum</taxon>
    </lineage>
</organism>
<feature type="domain" description="PAS" evidence="11">
    <location>
        <begin position="256"/>
        <end position="328"/>
    </location>
</feature>
<reference evidence="13 14" key="1">
    <citation type="journal article" date="2019" name="Int. J. Syst. Evol. Microbiol.">
        <title>The Global Catalogue of Microorganisms (GCM) 10K type strain sequencing project: providing services to taxonomists for standard genome sequencing and annotation.</title>
        <authorList>
            <consortium name="The Broad Institute Genomics Platform"/>
            <consortium name="The Broad Institute Genome Sequencing Center for Infectious Disease"/>
            <person name="Wu L."/>
            <person name="Ma J."/>
        </authorList>
    </citation>
    <scope>NUCLEOTIDE SEQUENCE [LARGE SCALE GENOMIC DNA]</scope>
    <source>
        <strain evidence="13 14">CGMCC 1.16026</strain>
    </source>
</reference>
<evidence type="ECO:0000256" key="4">
    <source>
        <dbReference type="ARBA" id="ARBA00022679"/>
    </source>
</evidence>
<evidence type="ECO:0000256" key="5">
    <source>
        <dbReference type="ARBA" id="ARBA00022777"/>
    </source>
</evidence>
<proteinExistence type="predicted"/>
<evidence type="ECO:0000259" key="9">
    <source>
        <dbReference type="PROSITE" id="PS50109"/>
    </source>
</evidence>
<feature type="domain" description="Response regulatory" evidence="10">
    <location>
        <begin position="9"/>
        <end position="125"/>
    </location>
</feature>
<dbReference type="InterPro" id="IPR036890">
    <property type="entry name" value="HATPase_C_sf"/>
</dbReference>
<dbReference type="Gene3D" id="1.10.287.130">
    <property type="match status" value="1"/>
</dbReference>
<dbReference type="InterPro" id="IPR011006">
    <property type="entry name" value="CheY-like_superfamily"/>
</dbReference>
<dbReference type="PANTHER" id="PTHR43304">
    <property type="entry name" value="PHYTOCHROME-LIKE PROTEIN CPH1"/>
    <property type="match status" value="1"/>
</dbReference>
<evidence type="ECO:0000256" key="7">
    <source>
        <dbReference type="SAM" id="Coils"/>
    </source>
</evidence>
<dbReference type="CDD" id="cd00130">
    <property type="entry name" value="PAS"/>
    <property type="match status" value="3"/>
</dbReference>
<feature type="compositionally biased region" description="Basic and acidic residues" evidence="8">
    <location>
        <begin position="651"/>
        <end position="672"/>
    </location>
</feature>
<keyword evidence="4" id="KW-0808">Transferase</keyword>
<dbReference type="InterPro" id="IPR001789">
    <property type="entry name" value="Sig_transdc_resp-reg_receiver"/>
</dbReference>
<dbReference type="EC" id="2.7.13.3" evidence="2"/>
<keyword evidence="3 6" id="KW-0597">Phosphoprotein</keyword>
<comment type="catalytic activity">
    <reaction evidence="1">
        <text>ATP + protein L-histidine = ADP + protein N-phospho-L-histidine.</text>
        <dbReference type="EC" id="2.7.13.3"/>
    </reaction>
</comment>